<dbReference type="NCBIfam" id="NF007272">
    <property type="entry name" value="PRK09729.1"/>
    <property type="match status" value="1"/>
</dbReference>
<dbReference type="Proteomes" id="UP000514715">
    <property type="component" value="Chromosome"/>
</dbReference>
<dbReference type="InterPro" id="IPR005119">
    <property type="entry name" value="LysR_subst-bd"/>
</dbReference>
<evidence type="ECO:0000313" key="9">
    <source>
        <dbReference type="EMBL" id="QMP47702.1"/>
    </source>
</evidence>
<accession>A0A0A1AC91</accession>
<dbReference type="RefSeq" id="WP_000176734.1">
    <property type="nucleotide sequence ID" value="NZ_AP022098.1"/>
</dbReference>
<dbReference type="EMBL" id="DABGZR010000001">
    <property type="protein sequence ID" value="HAJ0994166.1"/>
    <property type="molecule type" value="Genomic_DNA"/>
</dbReference>
<dbReference type="FunFam" id="1.10.10.10:FF:000001">
    <property type="entry name" value="LysR family transcriptional regulator"/>
    <property type="match status" value="1"/>
</dbReference>
<feature type="domain" description="HTH lysR-type" evidence="5">
    <location>
        <begin position="1"/>
        <end position="59"/>
    </location>
</feature>
<reference evidence="9 14" key="6">
    <citation type="submission" date="2020-06" db="EMBL/GenBank/DDBJ databases">
        <title>REHAB project genomes.</title>
        <authorList>
            <person name="Shaw L.P."/>
        </authorList>
    </citation>
    <scope>NUCLEOTIDE SEQUENCE [LARGE SCALE GENOMIC DNA]</scope>
    <source>
        <strain evidence="9 14">RHB07-C04</strain>
    </source>
</reference>
<dbReference type="EMBL" id="CP057975">
    <property type="protein sequence ID" value="QMP47702.1"/>
    <property type="molecule type" value="Genomic_DNA"/>
</dbReference>
<comment type="similarity">
    <text evidence="1">Belongs to the LysR transcriptional regulatory family.</text>
</comment>
<reference evidence="6" key="4">
    <citation type="submission" date="2019-09" db="EMBL/GenBank/DDBJ databases">
        <authorList>
            <consortium name="NCBI Pathogen Detection Project"/>
        </authorList>
    </citation>
    <scope>NUCLEOTIDE SEQUENCE</scope>
    <source>
        <strain evidence="6">EC00605</strain>
    </source>
</reference>
<dbReference type="PANTHER" id="PTHR30346">
    <property type="entry name" value="TRANSCRIPTIONAL DUAL REGULATOR HCAR-RELATED"/>
    <property type="match status" value="1"/>
</dbReference>
<reference evidence="7 12" key="3">
    <citation type="journal article" date="2019" name="Nat. Med.">
        <title>A library of human gut bacterial isolates paired with longitudinal multiomics data enables mechanistic microbiome research.</title>
        <authorList>
            <person name="Poyet M."/>
            <person name="Groussin M."/>
            <person name="Gibbons S.M."/>
            <person name="Avila-Pacheco J."/>
            <person name="Jiang X."/>
            <person name="Kearney S.M."/>
            <person name="Perrotta A.R."/>
            <person name="Berdy B."/>
            <person name="Zhao S."/>
            <person name="Lieberman T.D."/>
            <person name="Swanson P.K."/>
            <person name="Smith M."/>
            <person name="Roesemann S."/>
            <person name="Alexander J.E."/>
            <person name="Rich S.A."/>
            <person name="Livny J."/>
            <person name="Vlamakis H."/>
            <person name="Clish C."/>
            <person name="Bullock K."/>
            <person name="Deik A."/>
            <person name="Scott J."/>
            <person name="Pierce K.A."/>
            <person name="Xavier R.J."/>
            <person name="Alm E.J."/>
        </authorList>
    </citation>
    <scope>NUCLEOTIDE SEQUENCE [LARGE SCALE GENOMIC DNA]</scope>
    <source>
        <strain evidence="7 12">BIOML-A382</strain>
    </source>
</reference>
<dbReference type="Proteomes" id="UP000472856">
    <property type="component" value="Unassembled WGS sequence"/>
</dbReference>
<dbReference type="CDD" id="cd05466">
    <property type="entry name" value="PBP2_LTTR_substrate"/>
    <property type="match status" value="1"/>
</dbReference>
<dbReference type="Proteomes" id="UP000271008">
    <property type="component" value="Unassembled WGS sequence"/>
</dbReference>
<evidence type="ECO:0000313" key="11">
    <source>
        <dbReference type="Proteomes" id="UP000271008"/>
    </source>
</evidence>
<dbReference type="Proteomes" id="UP000438958">
    <property type="component" value="Unassembled WGS sequence"/>
</dbReference>
<evidence type="ECO:0000256" key="3">
    <source>
        <dbReference type="ARBA" id="ARBA00023125"/>
    </source>
</evidence>
<dbReference type="PRINTS" id="PR00039">
    <property type="entry name" value="HTHLYSR"/>
</dbReference>
<dbReference type="InterPro" id="IPR000847">
    <property type="entry name" value="LysR_HTH_N"/>
</dbReference>
<proteinExistence type="inferred from homology"/>
<dbReference type="EMBL" id="WKUE01000008">
    <property type="protein sequence ID" value="MSI68609.1"/>
    <property type="molecule type" value="Genomic_DNA"/>
</dbReference>
<evidence type="ECO:0000313" key="12">
    <source>
        <dbReference type="Proteomes" id="UP000438958"/>
    </source>
</evidence>
<keyword evidence="2" id="KW-0805">Transcription regulation</keyword>
<reference evidence="8 13" key="5">
    <citation type="submission" date="2020-02" db="EMBL/GenBank/DDBJ databases">
        <title>WGS of Carbapenem-Resistant Enterobacteriaceae.</title>
        <authorList>
            <person name="Tokajian S."/>
            <person name="El Chaar M."/>
            <person name="El Khoury M."/>
        </authorList>
    </citation>
    <scope>NUCLEOTIDE SEQUENCE [LARGE SCALE GENOMIC DNA]</scope>
    <source>
        <strain evidence="8 13">ECM_75</strain>
    </source>
</reference>
<reference evidence="10 11" key="2">
    <citation type="submission" date="2018-11" db="EMBL/GenBank/DDBJ databases">
        <title>Enterobacteriaceae from Patient.</title>
        <authorList>
            <person name="Shen C."/>
            <person name="Yang Y."/>
            <person name="Tian G."/>
        </authorList>
    </citation>
    <scope>NUCLEOTIDE SEQUENCE [LARGE SCALE GENOMIC DNA]</scope>
    <source>
        <strain evidence="10 11">GBGD28</strain>
    </source>
</reference>
<dbReference type="InterPro" id="IPR036388">
    <property type="entry name" value="WH-like_DNA-bd_sf"/>
</dbReference>
<evidence type="ECO:0000313" key="13">
    <source>
        <dbReference type="Proteomes" id="UP000472856"/>
    </source>
</evidence>
<protein>
    <submittedName>
        <fullName evidence="10">LysR family transcriptional regulator</fullName>
    </submittedName>
</protein>
<evidence type="ECO:0000256" key="1">
    <source>
        <dbReference type="ARBA" id="ARBA00009437"/>
    </source>
</evidence>
<evidence type="ECO:0000259" key="5">
    <source>
        <dbReference type="PROSITE" id="PS50931"/>
    </source>
</evidence>
<dbReference type="GO" id="GO:0003700">
    <property type="term" value="F:DNA-binding transcription factor activity"/>
    <property type="evidence" value="ECO:0007669"/>
    <property type="project" value="InterPro"/>
</dbReference>
<evidence type="ECO:0000313" key="7">
    <source>
        <dbReference type="EMBL" id="MSI68609.1"/>
    </source>
</evidence>
<dbReference type="PROSITE" id="PS50931">
    <property type="entry name" value="HTH_LYSR"/>
    <property type="match status" value="1"/>
</dbReference>
<dbReference type="Pfam" id="PF00126">
    <property type="entry name" value="HTH_1"/>
    <property type="match status" value="1"/>
</dbReference>
<dbReference type="EMBL" id="RQTU01000002">
    <property type="protein sequence ID" value="RRD78000.1"/>
    <property type="molecule type" value="Genomic_DNA"/>
</dbReference>
<sequence>MTLTQINSLLAVLDYGGFTEASKRLFMTQSAVSQAIAALEQELGVNILLRDRRKAIQLTSAGHRIMHHLRAINREVNAVKEIAEQEKQNPQRTLRLGCFPSVCACILPAVIRYFEIHHPNIKIIPFEENSTAIIDSLQNESIDAGFVHFPVSGMYSVPIYQDKFTVVLPPYHALAKNSTITVEELMGEPLIISKGRYELSIMALFKEKNITPQIKYEFNHPDTAISFIRQGLGIALLPELTLKTIADELCSVPLEPTFYRQISLLAKEKPVEGSPLFLLQMCTEQLVESGKFDMRQDGA</sequence>
<evidence type="ECO:0000313" key="6">
    <source>
        <dbReference type="EMBL" id="HAJ0994166.1"/>
    </source>
</evidence>
<dbReference type="Gene3D" id="1.10.10.10">
    <property type="entry name" value="Winged helix-like DNA-binding domain superfamily/Winged helix DNA-binding domain"/>
    <property type="match status" value="1"/>
</dbReference>
<dbReference type="PANTHER" id="PTHR30346:SF0">
    <property type="entry name" value="HCA OPERON TRANSCRIPTIONAL ACTIVATOR HCAR"/>
    <property type="match status" value="1"/>
</dbReference>
<dbReference type="Pfam" id="PF03466">
    <property type="entry name" value="LysR_substrate"/>
    <property type="match status" value="1"/>
</dbReference>
<reference evidence="6" key="1">
    <citation type="journal article" date="2018" name="Genome Biol.">
        <title>SKESA: strategic k-mer extension for scrupulous assemblies.</title>
        <authorList>
            <person name="Souvorov A."/>
            <person name="Agarwala R."/>
            <person name="Lipman D.J."/>
        </authorList>
    </citation>
    <scope>NUCLEOTIDE SEQUENCE [LARGE SCALE GENOMIC DNA]</scope>
    <source>
        <strain evidence="6">EC00605</strain>
    </source>
</reference>
<evidence type="ECO:0000313" key="14">
    <source>
        <dbReference type="Proteomes" id="UP000514715"/>
    </source>
</evidence>
<dbReference type="InterPro" id="IPR036390">
    <property type="entry name" value="WH_DNA-bd_sf"/>
</dbReference>
<dbReference type="Gene3D" id="3.40.190.290">
    <property type="match status" value="1"/>
</dbReference>
<evidence type="ECO:0000256" key="4">
    <source>
        <dbReference type="ARBA" id="ARBA00023163"/>
    </source>
</evidence>
<name>A0A0A1AC91_ECOLX</name>
<keyword evidence="4" id="KW-0804">Transcription</keyword>
<dbReference type="GO" id="GO:0003677">
    <property type="term" value="F:DNA binding"/>
    <property type="evidence" value="ECO:0007669"/>
    <property type="project" value="UniProtKB-KW"/>
</dbReference>
<keyword evidence="3" id="KW-0238">DNA-binding</keyword>
<gene>
    <name evidence="10" type="ORF">EIA08_04070</name>
    <name evidence="8" type="ORF">G5603_04720</name>
    <name evidence="7" type="ORF">GKF66_07255</name>
    <name evidence="6" type="ORF">HL601_00880</name>
    <name evidence="9" type="ORF">HVW04_23775</name>
</gene>
<evidence type="ECO:0000313" key="8">
    <source>
        <dbReference type="EMBL" id="NGE87493.1"/>
    </source>
</evidence>
<dbReference type="SUPFAM" id="SSF46785">
    <property type="entry name" value="Winged helix' DNA-binding domain"/>
    <property type="match status" value="1"/>
</dbReference>
<organism evidence="10 11">
    <name type="scientific">Escherichia coli</name>
    <dbReference type="NCBI Taxonomy" id="562"/>
    <lineage>
        <taxon>Bacteria</taxon>
        <taxon>Pseudomonadati</taxon>
        <taxon>Pseudomonadota</taxon>
        <taxon>Gammaproteobacteria</taxon>
        <taxon>Enterobacterales</taxon>
        <taxon>Enterobacteriaceae</taxon>
        <taxon>Escherichia</taxon>
    </lineage>
</organism>
<evidence type="ECO:0000313" key="10">
    <source>
        <dbReference type="EMBL" id="RRD78000.1"/>
    </source>
</evidence>
<dbReference type="GO" id="GO:0032993">
    <property type="term" value="C:protein-DNA complex"/>
    <property type="evidence" value="ECO:0007669"/>
    <property type="project" value="TreeGrafter"/>
</dbReference>
<evidence type="ECO:0000256" key="2">
    <source>
        <dbReference type="ARBA" id="ARBA00023015"/>
    </source>
</evidence>
<dbReference type="EMBL" id="JAAJRI010000002">
    <property type="protein sequence ID" value="NGE87493.1"/>
    <property type="molecule type" value="Genomic_DNA"/>
</dbReference>
<dbReference type="SUPFAM" id="SSF53850">
    <property type="entry name" value="Periplasmic binding protein-like II"/>
    <property type="match status" value="1"/>
</dbReference>
<dbReference type="AlphaFoldDB" id="A0A0A1AC91"/>